<organism evidence="7">
    <name type="scientific">mine drainage metagenome</name>
    <dbReference type="NCBI Taxonomy" id="410659"/>
    <lineage>
        <taxon>unclassified sequences</taxon>
        <taxon>metagenomes</taxon>
        <taxon>ecological metagenomes</taxon>
    </lineage>
</organism>
<feature type="domain" description="EamA" evidence="6">
    <location>
        <begin position="1"/>
        <end position="126"/>
    </location>
</feature>
<dbReference type="PANTHER" id="PTHR22911:SF6">
    <property type="entry name" value="SOLUTE CARRIER FAMILY 35 MEMBER G1"/>
    <property type="match status" value="1"/>
</dbReference>
<dbReference type="InterPro" id="IPR037185">
    <property type="entry name" value="EmrE-like"/>
</dbReference>
<proteinExistence type="predicted"/>
<dbReference type="GO" id="GO:0016020">
    <property type="term" value="C:membrane"/>
    <property type="evidence" value="ECO:0007669"/>
    <property type="project" value="UniProtKB-SubCell"/>
</dbReference>
<name>A0A1J5T4H6_9ZZZZ</name>
<feature type="domain" description="EamA" evidence="6">
    <location>
        <begin position="139"/>
        <end position="266"/>
    </location>
</feature>
<dbReference type="PANTHER" id="PTHR22911">
    <property type="entry name" value="ACYL-MALONYL CONDENSING ENZYME-RELATED"/>
    <property type="match status" value="1"/>
</dbReference>
<feature type="transmembrane region" description="Helical" evidence="5">
    <location>
        <begin position="197"/>
        <end position="218"/>
    </location>
</feature>
<sequence>MLFASLSFACMGVCVKLGTAYFSSSELVFYRCFFGLLFVAAMLLHKRTPLATPHWRSHLWRGLSGTIAMMLYFYCISTLPLASAITLNYTSAIFLSVLTLAVHKDRFHLPLTTSLTLGFIGVVLLLHPTFEREQFVSGILGLASGFLAAVALMNVRQLGLVGEPAVRVVFYFNLVATLFSGAWMAQTEVHKITLNNLWLLLGMGVFATFAQVAMTHAYRVGQTQVVSTLSYSTIVFASLFGLILWNEMLPIDSWFGIALIIGSGMLSLRLAPIHTEAK</sequence>
<comment type="caution">
    <text evidence="7">The sequence shown here is derived from an EMBL/GenBank/DDBJ whole genome shotgun (WGS) entry which is preliminary data.</text>
</comment>
<evidence type="ECO:0000256" key="4">
    <source>
        <dbReference type="ARBA" id="ARBA00023136"/>
    </source>
</evidence>
<feature type="transmembrane region" description="Helical" evidence="5">
    <location>
        <begin position="165"/>
        <end position="185"/>
    </location>
</feature>
<feature type="transmembrane region" description="Helical" evidence="5">
    <location>
        <begin position="251"/>
        <end position="271"/>
    </location>
</feature>
<reference evidence="7" key="1">
    <citation type="submission" date="2016-10" db="EMBL/GenBank/DDBJ databases">
        <title>Sequence of Gallionella enrichment culture.</title>
        <authorList>
            <person name="Poehlein A."/>
            <person name="Muehling M."/>
            <person name="Daniel R."/>
        </authorList>
    </citation>
    <scope>NUCLEOTIDE SEQUENCE</scope>
</reference>
<dbReference type="Gene3D" id="1.10.3730.20">
    <property type="match status" value="1"/>
</dbReference>
<evidence type="ECO:0000256" key="1">
    <source>
        <dbReference type="ARBA" id="ARBA00004141"/>
    </source>
</evidence>
<comment type="subcellular location">
    <subcellularLocation>
        <location evidence="1">Membrane</location>
        <topology evidence="1">Multi-pass membrane protein</topology>
    </subcellularLocation>
</comment>
<feature type="transmembrane region" description="Helical" evidence="5">
    <location>
        <begin position="28"/>
        <end position="46"/>
    </location>
</feature>
<keyword evidence="3 5" id="KW-1133">Transmembrane helix</keyword>
<protein>
    <submittedName>
        <fullName evidence="7">EamA-like transporter family protein</fullName>
    </submittedName>
</protein>
<gene>
    <name evidence="7" type="ORF">GALL_32700</name>
</gene>
<dbReference type="InterPro" id="IPR000620">
    <property type="entry name" value="EamA_dom"/>
</dbReference>
<evidence type="ECO:0000256" key="3">
    <source>
        <dbReference type="ARBA" id="ARBA00022989"/>
    </source>
</evidence>
<evidence type="ECO:0000256" key="2">
    <source>
        <dbReference type="ARBA" id="ARBA00022692"/>
    </source>
</evidence>
<feature type="transmembrane region" description="Helical" evidence="5">
    <location>
        <begin position="135"/>
        <end position="153"/>
    </location>
</feature>
<feature type="transmembrane region" description="Helical" evidence="5">
    <location>
        <begin position="225"/>
        <end position="245"/>
    </location>
</feature>
<evidence type="ECO:0000256" key="5">
    <source>
        <dbReference type="SAM" id="Phobius"/>
    </source>
</evidence>
<keyword evidence="4 5" id="KW-0472">Membrane</keyword>
<accession>A0A1J5T4H6</accession>
<dbReference type="Pfam" id="PF00892">
    <property type="entry name" value="EamA"/>
    <property type="match status" value="2"/>
</dbReference>
<feature type="transmembrane region" description="Helical" evidence="5">
    <location>
        <begin position="109"/>
        <end position="129"/>
    </location>
</feature>
<evidence type="ECO:0000313" key="7">
    <source>
        <dbReference type="EMBL" id="OIR15769.1"/>
    </source>
</evidence>
<dbReference type="AlphaFoldDB" id="A0A1J5T4H6"/>
<dbReference type="SUPFAM" id="SSF103481">
    <property type="entry name" value="Multidrug resistance efflux transporter EmrE"/>
    <property type="match status" value="2"/>
</dbReference>
<evidence type="ECO:0000259" key="6">
    <source>
        <dbReference type="Pfam" id="PF00892"/>
    </source>
</evidence>
<keyword evidence="2 5" id="KW-0812">Transmembrane</keyword>
<dbReference type="EMBL" id="MLJW01000008">
    <property type="protein sequence ID" value="OIR15769.1"/>
    <property type="molecule type" value="Genomic_DNA"/>
</dbReference>